<dbReference type="Gene3D" id="2.60.120.10">
    <property type="entry name" value="Jelly Rolls"/>
    <property type="match status" value="1"/>
</dbReference>
<dbReference type="Pfam" id="PF00571">
    <property type="entry name" value="CBS"/>
    <property type="match status" value="2"/>
</dbReference>
<evidence type="ECO:0000259" key="3">
    <source>
        <dbReference type="PROSITE" id="PS50042"/>
    </source>
</evidence>
<dbReference type="Pfam" id="PF00027">
    <property type="entry name" value="cNMP_binding"/>
    <property type="match status" value="1"/>
</dbReference>
<dbReference type="InterPro" id="IPR018821">
    <property type="entry name" value="DUF294_put_nucleoTrafse_sb-bd"/>
</dbReference>
<dbReference type="InterPro" id="IPR046342">
    <property type="entry name" value="CBS_dom_sf"/>
</dbReference>
<dbReference type="InterPro" id="IPR043519">
    <property type="entry name" value="NT_sf"/>
</dbReference>
<evidence type="ECO:0000256" key="2">
    <source>
        <dbReference type="PROSITE-ProRule" id="PRU00703"/>
    </source>
</evidence>
<dbReference type="InterPro" id="IPR014710">
    <property type="entry name" value="RmlC-like_jellyroll"/>
</dbReference>
<feature type="domain" description="CBS" evidence="4">
    <location>
        <begin position="249"/>
        <end position="308"/>
    </location>
</feature>
<dbReference type="InterPro" id="IPR018490">
    <property type="entry name" value="cNMP-bd_dom_sf"/>
</dbReference>
<feature type="domain" description="Cyclic nucleotide-binding" evidence="3">
    <location>
        <begin position="30"/>
        <end position="150"/>
    </location>
</feature>
<protein>
    <submittedName>
        <fullName evidence="5">DUF294 nucleotidyltransferase-like domain-containing protein</fullName>
    </submittedName>
</protein>
<dbReference type="InterPro" id="IPR000644">
    <property type="entry name" value="CBS_dom"/>
</dbReference>
<comment type="caution">
    <text evidence="5">The sequence shown here is derived from an EMBL/GenBank/DDBJ whole genome shotgun (WGS) entry which is preliminary data.</text>
</comment>
<dbReference type="InterPro" id="IPR005105">
    <property type="entry name" value="GlnD_Uridyltrans_N"/>
</dbReference>
<dbReference type="CDD" id="cd05401">
    <property type="entry name" value="NT_GlnE_GlnD_like"/>
    <property type="match status" value="1"/>
</dbReference>
<dbReference type="InterPro" id="IPR051257">
    <property type="entry name" value="Diverse_CBS-Domain"/>
</dbReference>
<organism evidence="5 6">
    <name type="scientific">Aquimarina litoralis</name>
    <dbReference type="NCBI Taxonomy" id="584605"/>
    <lineage>
        <taxon>Bacteria</taxon>
        <taxon>Pseudomonadati</taxon>
        <taxon>Bacteroidota</taxon>
        <taxon>Flavobacteriia</taxon>
        <taxon>Flavobacteriales</taxon>
        <taxon>Flavobacteriaceae</taxon>
        <taxon>Aquimarina</taxon>
    </lineage>
</organism>
<dbReference type="Pfam" id="PF10335">
    <property type="entry name" value="DUF294_C"/>
    <property type="match status" value="1"/>
</dbReference>
<dbReference type="SMART" id="SM00100">
    <property type="entry name" value="cNMP"/>
    <property type="match status" value="1"/>
</dbReference>
<dbReference type="PANTHER" id="PTHR43080:SF2">
    <property type="entry name" value="CBS DOMAIN-CONTAINING PROTEIN"/>
    <property type="match status" value="1"/>
</dbReference>
<evidence type="ECO:0000313" key="6">
    <source>
        <dbReference type="Proteomes" id="UP001501758"/>
    </source>
</evidence>
<gene>
    <name evidence="5" type="ORF">GCM10009430_12300</name>
</gene>
<dbReference type="PROSITE" id="PS50042">
    <property type="entry name" value="CNMP_BINDING_3"/>
    <property type="match status" value="1"/>
</dbReference>
<dbReference type="Proteomes" id="UP001501758">
    <property type="component" value="Unassembled WGS sequence"/>
</dbReference>
<dbReference type="Pfam" id="PF03445">
    <property type="entry name" value="DUF294"/>
    <property type="match status" value="1"/>
</dbReference>
<dbReference type="PROSITE" id="PS51371">
    <property type="entry name" value="CBS"/>
    <property type="match status" value="2"/>
</dbReference>
<evidence type="ECO:0000313" key="5">
    <source>
        <dbReference type="EMBL" id="GAA0716517.1"/>
    </source>
</evidence>
<keyword evidence="1 2" id="KW-0129">CBS domain</keyword>
<dbReference type="PANTHER" id="PTHR43080">
    <property type="entry name" value="CBS DOMAIN-CONTAINING PROTEIN CBSX3, MITOCHONDRIAL"/>
    <property type="match status" value="1"/>
</dbReference>
<name>A0ABN1IL67_9FLAO</name>
<evidence type="ECO:0000256" key="1">
    <source>
        <dbReference type="ARBA" id="ARBA00023122"/>
    </source>
</evidence>
<dbReference type="SUPFAM" id="SSF54631">
    <property type="entry name" value="CBS-domain pair"/>
    <property type="match status" value="1"/>
</dbReference>
<evidence type="ECO:0000259" key="4">
    <source>
        <dbReference type="PROSITE" id="PS51371"/>
    </source>
</evidence>
<feature type="domain" description="CBS" evidence="4">
    <location>
        <begin position="184"/>
        <end position="241"/>
    </location>
</feature>
<dbReference type="CDD" id="cd00038">
    <property type="entry name" value="CAP_ED"/>
    <property type="match status" value="1"/>
</dbReference>
<proteinExistence type="predicted"/>
<dbReference type="InterPro" id="IPR000595">
    <property type="entry name" value="cNMP-bd_dom"/>
</dbReference>
<sequence>MVYYSIHTKIKGVKNTIAERIQDFLKQFPPFSLLSKEELLFVSSQIRVLYLEKGAYVFRQDEQCHDEFYIVREGAIGLYRTTGNIQNFVDICDSGDLFGLRIMIIKKNYRMAALANEESIVYAIPSSVFKPFIDENKEVNNFLLETFATHARNYFTETEKGKKIDNTITIEPASDLSTLRTISYRKKPLICTSDAIVKDIAIEMNAKKSDAIVVVDDQKYPIGIITDSDLRAKVATGLISTESHVTEVMTTPVKAYSKKITVAEAQIALIKNNISHLCITKDGTRNSKTVGVFSNHDLLVSFGNNPSVLIKEIKRVKKIQRLRYIRKQVERLLTTYLEQDIPTMHILNLISEINDALVVRTIDLSLQEMDSSPPVLFSFLVIGSQGRREQLLITDQDNAIVFEDVEEIRYTETQNYFLELARRITKNLHTIGFEYCPAEMMASNPRWCMSVSEWEKQFRDWMTTPTEESTLLSSIFFDFQAVYGDTDMVNQLSDVVFDGVNKSKRFLGLLGVSALQKPSPLGFFKQFLVEQNGEHKDTFDIKIRAMMVLIDGARILALYHNLKGINNTLLRYEKLAALEPNNKELFESCAKAFRVLLKFRARQGLMHKDSGRYIQLNTLSKNDKLKLKRCFRPIRDIQEVLRVRFQLKTYM</sequence>
<dbReference type="SUPFAM" id="SSF51206">
    <property type="entry name" value="cAMP-binding domain-like"/>
    <property type="match status" value="1"/>
</dbReference>
<reference evidence="5 6" key="1">
    <citation type="journal article" date="2019" name="Int. J. Syst. Evol. Microbiol.">
        <title>The Global Catalogue of Microorganisms (GCM) 10K type strain sequencing project: providing services to taxonomists for standard genome sequencing and annotation.</title>
        <authorList>
            <consortium name="The Broad Institute Genomics Platform"/>
            <consortium name="The Broad Institute Genome Sequencing Center for Infectious Disease"/>
            <person name="Wu L."/>
            <person name="Ma J."/>
        </authorList>
    </citation>
    <scope>NUCLEOTIDE SEQUENCE [LARGE SCALE GENOMIC DNA]</scope>
    <source>
        <strain evidence="5 6">JCM 15974</strain>
    </source>
</reference>
<dbReference type="Gene3D" id="3.10.580.10">
    <property type="entry name" value="CBS-domain"/>
    <property type="match status" value="1"/>
</dbReference>
<dbReference type="SUPFAM" id="SSF81301">
    <property type="entry name" value="Nucleotidyltransferase"/>
    <property type="match status" value="1"/>
</dbReference>
<keyword evidence="6" id="KW-1185">Reference proteome</keyword>
<dbReference type="SMART" id="SM00116">
    <property type="entry name" value="CBS"/>
    <property type="match status" value="2"/>
</dbReference>
<dbReference type="EMBL" id="BAAAGE010000001">
    <property type="protein sequence ID" value="GAA0716517.1"/>
    <property type="molecule type" value="Genomic_DNA"/>
</dbReference>
<accession>A0ABN1IL67</accession>